<keyword evidence="2 7" id="KW-0813">Transport</keyword>
<dbReference type="SUPFAM" id="SSF161098">
    <property type="entry name" value="MetI-like"/>
    <property type="match status" value="1"/>
</dbReference>
<name>A0A4Z0BW60_9BURK</name>
<dbReference type="InterPro" id="IPR000515">
    <property type="entry name" value="MetI-like"/>
</dbReference>
<protein>
    <submittedName>
        <fullName evidence="9">ABC transporter permease</fullName>
    </submittedName>
</protein>
<comment type="subcellular location">
    <subcellularLocation>
        <location evidence="1 7">Cell membrane</location>
        <topology evidence="1 7">Multi-pass membrane protein</topology>
    </subcellularLocation>
</comment>
<dbReference type="Pfam" id="PF19300">
    <property type="entry name" value="BPD_transp_1_N"/>
    <property type="match status" value="1"/>
</dbReference>
<keyword evidence="6 7" id="KW-0472">Membrane</keyword>
<dbReference type="EMBL" id="SMLK01000002">
    <property type="protein sequence ID" value="TFZ03556.1"/>
    <property type="molecule type" value="Genomic_DNA"/>
</dbReference>
<reference evidence="9 10" key="1">
    <citation type="submission" date="2019-03" db="EMBL/GenBank/DDBJ databases">
        <title>Ramlibacter sp. 18x22-1, whole genome shotgun sequence.</title>
        <authorList>
            <person name="Zhang X."/>
            <person name="Feng G."/>
            <person name="Zhu H."/>
        </authorList>
    </citation>
    <scope>NUCLEOTIDE SEQUENCE [LARGE SCALE GENOMIC DNA]</scope>
    <source>
        <strain evidence="9 10">18x22-1</strain>
    </source>
</reference>
<evidence type="ECO:0000256" key="2">
    <source>
        <dbReference type="ARBA" id="ARBA00022448"/>
    </source>
</evidence>
<comment type="similarity">
    <text evidence="7">Belongs to the binding-protein-dependent transport system permease family.</text>
</comment>
<evidence type="ECO:0000256" key="3">
    <source>
        <dbReference type="ARBA" id="ARBA00022475"/>
    </source>
</evidence>
<proteinExistence type="inferred from homology"/>
<feature type="transmembrane region" description="Helical" evidence="7">
    <location>
        <begin position="133"/>
        <end position="156"/>
    </location>
</feature>
<feature type="transmembrane region" description="Helical" evidence="7">
    <location>
        <begin position="243"/>
        <end position="270"/>
    </location>
</feature>
<evidence type="ECO:0000259" key="8">
    <source>
        <dbReference type="PROSITE" id="PS50928"/>
    </source>
</evidence>
<feature type="domain" description="ABC transmembrane type-1" evidence="8">
    <location>
        <begin position="94"/>
        <end position="311"/>
    </location>
</feature>
<keyword evidence="5 7" id="KW-1133">Transmembrane helix</keyword>
<comment type="caution">
    <text evidence="9">The sequence shown here is derived from an EMBL/GenBank/DDBJ whole genome shotgun (WGS) entry which is preliminary data.</text>
</comment>
<keyword evidence="3" id="KW-1003">Cell membrane</keyword>
<dbReference type="CDD" id="cd06261">
    <property type="entry name" value="TM_PBP2"/>
    <property type="match status" value="1"/>
</dbReference>
<dbReference type="AlphaFoldDB" id="A0A4Z0BW60"/>
<feature type="transmembrane region" description="Helical" evidence="7">
    <location>
        <begin position="100"/>
        <end position="121"/>
    </location>
</feature>
<evidence type="ECO:0000256" key="4">
    <source>
        <dbReference type="ARBA" id="ARBA00022692"/>
    </source>
</evidence>
<feature type="transmembrane region" description="Helical" evidence="7">
    <location>
        <begin position="184"/>
        <end position="207"/>
    </location>
</feature>
<evidence type="ECO:0000313" key="9">
    <source>
        <dbReference type="EMBL" id="TFZ03556.1"/>
    </source>
</evidence>
<evidence type="ECO:0000256" key="6">
    <source>
        <dbReference type="ARBA" id="ARBA00023136"/>
    </source>
</evidence>
<dbReference type="PANTHER" id="PTHR43163:SF2">
    <property type="entry name" value="ABC TRANSPORTER PERMEASE PROTEIN"/>
    <property type="match status" value="1"/>
</dbReference>
<dbReference type="GO" id="GO:0055085">
    <property type="term" value="P:transmembrane transport"/>
    <property type="evidence" value="ECO:0007669"/>
    <property type="project" value="InterPro"/>
</dbReference>
<dbReference type="Pfam" id="PF00528">
    <property type="entry name" value="BPD_transp_1"/>
    <property type="match status" value="1"/>
</dbReference>
<dbReference type="PROSITE" id="PS50928">
    <property type="entry name" value="ABC_TM1"/>
    <property type="match status" value="1"/>
</dbReference>
<dbReference type="RefSeq" id="WP_135249180.1">
    <property type="nucleotide sequence ID" value="NZ_SMLK01000002.1"/>
</dbReference>
<dbReference type="Gene3D" id="1.10.3720.10">
    <property type="entry name" value="MetI-like"/>
    <property type="match status" value="1"/>
</dbReference>
<evidence type="ECO:0000256" key="7">
    <source>
        <dbReference type="RuleBase" id="RU363032"/>
    </source>
</evidence>
<dbReference type="InterPro" id="IPR045621">
    <property type="entry name" value="BPD_transp_1_N"/>
</dbReference>
<dbReference type="GO" id="GO:0005886">
    <property type="term" value="C:plasma membrane"/>
    <property type="evidence" value="ECO:0007669"/>
    <property type="project" value="UniProtKB-SubCell"/>
</dbReference>
<keyword evidence="4 7" id="KW-0812">Transmembrane</keyword>
<feature type="transmembrane region" description="Helical" evidence="7">
    <location>
        <begin position="290"/>
        <end position="314"/>
    </location>
</feature>
<feature type="transmembrane region" description="Helical" evidence="7">
    <location>
        <begin position="12"/>
        <end position="30"/>
    </location>
</feature>
<keyword evidence="10" id="KW-1185">Reference proteome</keyword>
<evidence type="ECO:0000256" key="1">
    <source>
        <dbReference type="ARBA" id="ARBA00004651"/>
    </source>
</evidence>
<gene>
    <name evidence="9" type="ORF">EZ216_07740</name>
</gene>
<dbReference type="InterPro" id="IPR035906">
    <property type="entry name" value="MetI-like_sf"/>
</dbReference>
<sequence length="326" mass="35827">MLAFILRRLLQAVVVMVAVAFIAFLLFQYVGDPVVFLLGQDAKPDQIRQLRAELGLDQPFFVQFWHFLINAVQGEFGLSLRQGAKVSRLIGERFPATLELSVVAAALALVAGLPMGVYAALRRGNFLSQTFMTLSLLGVSLPTFLIGILLILVFSVHLGWFPSFGRGETVQLGPWSSGLLTPDGWHHVALPAITLAIFQLTLIMRLVRAEMLEVLRTDYIKFARARGLSNRAIHFGHALKNTLVPVMTITGLQLGGLIAFSIITETVFQWPGMGLLFIQSVTFADIPVMAAYLCLIALIFVVINLVVDLLYFAVDPRLRVGGAKGH</sequence>
<dbReference type="PANTHER" id="PTHR43163">
    <property type="entry name" value="DIPEPTIDE TRANSPORT SYSTEM PERMEASE PROTEIN DPPB-RELATED"/>
    <property type="match status" value="1"/>
</dbReference>
<dbReference type="Proteomes" id="UP000297839">
    <property type="component" value="Unassembled WGS sequence"/>
</dbReference>
<evidence type="ECO:0000256" key="5">
    <source>
        <dbReference type="ARBA" id="ARBA00022989"/>
    </source>
</evidence>
<evidence type="ECO:0000313" key="10">
    <source>
        <dbReference type="Proteomes" id="UP000297839"/>
    </source>
</evidence>
<dbReference type="OrthoDB" id="9803623at2"/>
<accession>A0A4Z0BW60</accession>
<organism evidence="9 10">
    <name type="scientific">Ramlibacter humi</name>
    <dbReference type="NCBI Taxonomy" id="2530451"/>
    <lineage>
        <taxon>Bacteria</taxon>
        <taxon>Pseudomonadati</taxon>
        <taxon>Pseudomonadota</taxon>
        <taxon>Betaproteobacteria</taxon>
        <taxon>Burkholderiales</taxon>
        <taxon>Comamonadaceae</taxon>
        <taxon>Ramlibacter</taxon>
    </lineage>
</organism>